<keyword evidence="4" id="KW-0456">Lyase</keyword>
<dbReference type="EC" id="4.2.3.-" evidence="4"/>
<proteinExistence type="inferred from homology"/>
<comment type="similarity">
    <text evidence="2 4">Belongs to the terpene synthase family.</text>
</comment>
<dbReference type="InterPro" id="IPR008949">
    <property type="entry name" value="Isoprenoid_synthase_dom_sf"/>
</dbReference>
<keyword evidence="3 4" id="KW-0460">Magnesium</keyword>
<dbReference type="PANTHER" id="PTHR35201">
    <property type="entry name" value="TERPENE SYNTHASE"/>
    <property type="match status" value="1"/>
</dbReference>
<comment type="cofactor">
    <cofactor evidence="1 4">
        <name>Mg(2+)</name>
        <dbReference type="ChEBI" id="CHEBI:18420"/>
    </cofactor>
</comment>
<dbReference type="STRING" id="94208.A0A2S4L703"/>
<protein>
    <recommendedName>
        <fullName evidence="4">Terpene synthase</fullName>
        <ecNumber evidence="4">4.2.3.-</ecNumber>
    </recommendedName>
</protein>
<dbReference type="GO" id="GO:0046872">
    <property type="term" value="F:metal ion binding"/>
    <property type="evidence" value="ECO:0007669"/>
    <property type="project" value="UniProtKB-KW"/>
</dbReference>
<dbReference type="SUPFAM" id="SSF48576">
    <property type="entry name" value="Terpenoid synthases"/>
    <property type="match status" value="1"/>
</dbReference>
<dbReference type="InterPro" id="IPR034686">
    <property type="entry name" value="Terpene_cyclase-like_2"/>
</dbReference>
<dbReference type="Proteomes" id="UP000237481">
    <property type="component" value="Unassembled WGS sequence"/>
</dbReference>
<dbReference type="Gene3D" id="1.10.600.10">
    <property type="entry name" value="Farnesyl Diphosphate Synthase"/>
    <property type="match status" value="1"/>
</dbReference>
<sequence length="345" mass="39215">MSVSYPPLPSDYRKSIAVKHAREWTSLFTPRIHALGEALCQLENAYFVDIWPFASAEQRQSFVDMDLPRCTAMMFPEALDSRILVSMRLNTLFFLLDDAMDRMGSKEGQAFSDILEQRILVERRYIPGKAWASILLNLVTEIEAMDAEKGKEVFDRIVELCRAQATRSQSHENLAAYLSDRDVECGAKLSRSLAKWAMDVIIPDDERPWIEELERNFSAHCAIVNDLFSWDKETLESRDLAGKIGETVFNAVTVHSKELNVDVDEARFSLANMVRELELIHCHLVANRIASGKPIPSDVVRYVHCLEDIAAANESWSRVTSRYNVVGGKLQKPTEENIGFRKLCV</sequence>
<dbReference type="AlphaFoldDB" id="A0A2S4L703"/>
<name>A0A2S4L703_9HYPO</name>
<evidence type="ECO:0000313" key="6">
    <source>
        <dbReference type="Proteomes" id="UP000237481"/>
    </source>
</evidence>
<keyword evidence="6" id="KW-1185">Reference proteome</keyword>
<dbReference type="EMBL" id="PKSG01000161">
    <property type="protein sequence ID" value="POR38210.1"/>
    <property type="molecule type" value="Genomic_DNA"/>
</dbReference>
<accession>A0A2S4L703</accession>
<reference evidence="5 6" key="1">
    <citation type="submission" date="2018-01" db="EMBL/GenBank/DDBJ databases">
        <title>Harnessing the power of phylogenomics to disentangle the directionality and signatures of interkingdom host jumping in the parasitic fungal genus Tolypocladium.</title>
        <authorList>
            <person name="Quandt C.A."/>
            <person name="Patterson W."/>
            <person name="Spatafora J.W."/>
        </authorList>
    </citation>
    <scope>NUCLEOTIDE SEQUENCE [LARGE SCALE GENOMIC DNA]</scope>
    <source>
        <strain evidence="5 6">NRBC 100945</strain>
    </source>
</reference>
<gene>
    <name evidence="5" type="ORF">TPAR_01581</name>
</gene>
<organism evidence="5 6">
    <name type="scientific">Tolypocladium paradoxum</name>
    <dbReference type="NCBI Taxonomy" id="94208"/>
    <lineage>
        <taxon>Eukaryota</taxon>
        <taxon>Fungi</taxon>
        <taxon>Dikarya</taxon>
        <taxon>Ascomycota</taxon>
        <taxon>Pezizomycotina</taxon>
        <taxon>Sordariomycetes</taxon>
        <taxon>Hypocreomycetidae</taxon>
        <taxon>Hypocreales</taxon>
        <taxon>Ophiocordycipitaceae</taxon>
        <taxon>Tolypocladium</taxon>
    </lineage>
</organism>
<evidence type="ECO:0000256" key="3">
    <source>
        <dbReference type="ARBA" id="ARBA00022842"/>
    </source>
</evidence>
<comment type="caution">
    <text evidence="5">The sequence shown here is derived from an EMBL/GenBank/DDBJ whole genome shotgun (WGS) entry which is preliminary data.</text>
</comment>
<dbReference type="OrthoDB" id="3004402at2759"/>
<evidence type="ECO:0000256" key="1">
    <source>
        <dbReference type="ARBA" id="ARBA00001946"/>
    </source>
</evidence>
<dbReference type="GO" id="GO:0008299">
    <property type="term" value="P:isoprenoid biosynthetic process"/>
    <property type="evidence" value="ECO:0007669"/>
    <property type="project" value="UniProtKB-ARBA"/>
</dbReference>
<evidence type="ECO:0000256" key="4">
    <source>
        <dbReference type="RuleBase" id="RU366034"/>
    </source>
</evidence>
<keyword evidence="4" id="KW-0479">Metal-binding</keyword>
<dbReference type="GO" id="GO:0010333">
    <property type="term" value="F:terpene synthase activity"/>
    <property type="evidence" value="ECO:0007669"/>
    <property type="project" value="InterPro"/>
</dbReference>
<evidence type="ECO:0000313" key="5">
    <source>
        <dbReference type="EMBL" id="POR38210.1"/>
    </source>
</evidence>
<dbReference type="PANTHER" id="PTHR35201:SF4">
    <property type="entry name" value="BETA-PINACENE SYNTHASE-RELATED"/>
    <property type="match status" value="1"/>
</dbReference>
<evidence type="ECO:0000256" key="2">
    <source>
        <dbReference type="ARBA" id="ARBA00006333"/>
    </source>
</evidence>
<dbReference type="Pfam" id="PF19086">
    <property type="entry name" value="Terpene_syn_C_2"/>
    <property type="match status" value="1"/>
</dbReference>